<protein>
    <recommendedName>
        <fullName evidence="3">DUF3575 domain-containing protein</fullName>
    </recommendedName>
</protein>
<comment type="caution">
    <text evidence="1">The sequence shown here is derived from an EMBL/GenBank/DDBJ whole genome shotgun (WGS) entry which is preliminary data.</text>
</comment>
<dbReference type="EMBL" id="JAWDJT010000004">
    <property type="protein sequence ID" value="MDU0370576.1"/>
    <property type="molecule type" value="Genomic_DNA"/>
</dbReference>
<dbReference type="Proteomes" id="UP001250698">
    <property type="component" value="Unassembled WGS sequence"/>
</dbReference>
<organism evidence="1 2">
    <name type="scientific">Hymenobacter endophyticus</name>
    <dbReference type="NCBI Taxonomy" id="3076335"/>
    <lineage>
        <taxon>Bacteria</taxon>
        <taxon>Pseudomonadati</taxon>
        <taxon>Bacteroidota</taxon>
        <taxon>Cytophagia</taxon>
        <taxon>Cytophagales</taxon>
        <taxon>Hymenobacteraceae</taxon>
        <taxon>Hymenobacter</taxon>
    </lineage>
</organism>
<proteinExistence type="predicted"/>
<accession>A0ABU3TGR8</accession>
<keyword evidence="2" id="KW-1185">Reference proteome</keyword>
<evidence type="ECO:0000313" key="2">
    <source>
        <dbReference type="Proteomes" id="UP001250698"/>
    </source>
</evidence>
<evidence type="ECO:0000313" key="1">
    <source>
        <dbReference type="EMBL" id="MDU0370576.1"/>
    </source>
</evidence>
<gene>
    <name evidence="1" type="ORF">ROI90_09255</name>
</gene>
<evidence type="ECO:0008006" key="3">
    <source>
        <dbReference type="Google" id="ProtNLM"/>
    </source>
</evidence>
<dbReference type="RefSeq" id="WP_315998054.1">
    <property type="nucleotide sequence ID" value="NZ_JAWDJT010000004.1"/>
</dbReference>
<reference evidence="1 2" key="1">
    <citation type="submission" date="2023-10" db="EMBL/GenBank/DDBJ databases">
        <title>Hymenobacter endophyticus sp. nov., an isolate from the leaf tissues of wheat.</title>
        <authorList>
            <person name="Dai Y."/>
        </authorList>
    </citation>
    <scope>NUCLEOTIDE SEQUENCE [LARGE SCALE GENOMIC DNA]</scope>
    <source>
        <strain evidence="1 2">ZK17L-C2</strain>
    </source>
</reference>
<name>A0ABU3TGR8_9BACT</name>
<sequence>MANGYHVSLEKAWRPGSRHSILLTPQGYRGPVNDLTSELHETGADRVRGYGLEVHHRIYLGATPSPTDGYYVAYGASYQHFRLQFQAKSWQPEAGPDNLYYYEYRLRNQTETIDRYGASVVLGRQLVFPNTSFFLDAYLGLGLRKADSRGTLPTTQYASSMSDYGSAGVYLPVGLRVGVAL</sequence>